<feature type="coiled-coil region" evidence="1">
    <location>
        <begin position="6"/>
        <end position="33"/>
    </location>
</feature>
<evidence type="ECO:0000313" key="3">
    <source>
        <dbReference type="Proteomes" id="UP000188342"/>
    </source>
</evidence>
<organism evidence="2 3">
    <name type="scientific">Luteococcus japonicus LSP_Lj1</name>
    <dbReference type="NCBI Taxonomy" id="1255658"/>
    <lineage>
        <taxon>Bacteria</taxon>
        <taxon>Bacillati</taxon>
        <taxon>Actinomycetota</taxon>
        <taxon>Actinomycetes</taxon>
        <taxon>Propionibacteriales</taxon>
        <taxon>Propionibacteriaceae</taxon>
        <taxon>Luteococcus</taxon>
    </lineage>
</organism>
<keyword evidence="1" id="KW-0175">Coiled coil</keyword>
<keyword evidence="3" id="KW-1185">Reference proteome</keyword>
<keyword evidence="2" id="KW-0808">Transferase</keyword>
<sequence length="82" mass="8926">MTEASTAQLQELVAELSKRLTALESQVAGLKANQQIPEDVMVAISAAVSAYLGHNAEVKAVHLRNRNNWATESRGRAHFRAV</sequence>
<evidence type="ECO:0000256" key="1">
    <source>
        <dbReference type="SAM" id="Coils"/>
    </source>
</evidence>
<gene>
    <name evidence="2" type="ORF">FM114_00280</name>
</gene>
<dbReference type="GO" id="GO:0047154">
    <property type="term" value="F:methylmalonyl-CoA carboxytransferase activity"/>
    <property type="evidence" value="ECO:0007669"/>
    <property type="project" value="UniProtKB-EC"/>
</dbReference>
<proteinExistence type="predicted"/>
<protein>
    <submittedName>
        <fullName evidence="2">Clusters with Methylmalonyl-CoA carboxyltransferase</fullName>
        <ecNumber evidence="2">2.1.3.1</ecNumber>
    </submittedName>
</protein>
<dbReference type="OrthoDB" id="3730516at2"/>
<reference evidence="2 3" key="1">
    <citation type="submission" date="2017-02" db="EMBL/GenBank/DDBJ databases">
        <authorList>
            <person name="Peterson S.W."/>
        </authorList>
    </citation>
    <scope>NUCLEOTIDE SEQUENCE [LARGE SCALE GENOMIC DNA]</scope>
    <source>
        <strain evidence="2 3">LSP_Lj1</strain>
    </source>
</reference>
<dbReference type="STRING" id="1255658.FM114_00280"/>
<name>A0A1R4I7C9_9ACTN</name>
<dbReference type="AlphaFoldDB" id="A0A1R4I7C9"/>
<dbReference type="RefSeq" id="WP_094763210.1">
    <property type="nucleotide sequence ID" value="NZ_FUKQ01000001.1"/>
</dbReference>
<dbReference type="Proteomes" id="UP000188342">
    <property type="component" value="Unassembled WGS sequence"/>
</dbReference>
<evidence type="ECO:0000313" key="2">
    <source>
        <dbReference type="EMBL" id="SJN15742.1"/>
    </source>
</evidence>
<accession>A0A1R4I7C9</accession>
<dbReference type="EMBL" id="FUKQ01000001">
    <property type="protein sequence ID" value="SJN15742.1"/>
    <property type="molecule type" value="Genomic_DNA"/>
</dbReference>
<dbReference type="EC" id="2.1.3.1" evidence="2"/>